<feature type="compositionally biased region" description="Acidic residues" evidence="10">
    <location>
        <begin position="55"/>
        <end position="66"/>
    </location>
</feature>
<feature type="chain" id="PRO_5025670244" description="Nucleotide-diphospho-sugar transferase" evidence="11">
    <location>
        <begin position="32"/>
        <end position="477"/>
    </location>
</feature>
<dbReference type="OrthoDB" id="430354at2759"/>
<evidence type="ECO:0000256" key="8">
    <source>
        <dbReference type="ARBA" id="ARBA00023034"/>
    </source>
</evidence>
<comment type="subcellular location">
    <subcellularLocation>
        <location evidence="1">Golgi apparatus membrane</location>
        <topology evidence="1">Single-pass type II membrane protein</topology>
    </subcellularLocation>
</comment>
<dbReference type="PANTHER" id="PTHR31646:SF1">
    <property type="entry name" value="ALPHA-1,2-MANNOSYLTRANSFERASE MNN2"/>
    <property type="match status" value="1"/>
</dbReference>
<proteinExistence type="inferred from homology"/>
<evidence type="ECO:0000256" key="11">
    <source>
        <dbReference type="SAM" id="SignalP"/>
    </source>
</evidence>
<comment type="pathway">
    <text evidence="2">Protein modification; protein glycosylation.</text>
</comment>
<evidence type="ECO:0000256" key="5">
    <source>
        <dbReference type="ARBA" id="ARBA00022692"/>
    </source>
</evidence>
<keyword evidence="8" id="KW-0333">Golgi apparatus</keyword>
<feature type="region of interest" description="Disordered" evidence="10">
    <location>
        <begin position="46"/>
        <end position="67"/>
    </location>
</feature>
<evidence type="ECO:0000256" key="3">
    <source>
        <dbReference type="ARBA" id="ARBA00009105"/>
    </source>
</evidence>
<dbReference type="RefSeq" id="XP_033658907.1">
    <property type="nucleotide sequence ID" value="XM_033800088.1"/>
</dbReference>
<keyword evidence="6" id="KW-0735">Signal-anchor</keyword>
<dbReference type="Proteomes" id="UP000800097">
    <property type="component" value="Unassembled WGS sequence"/>
</dbReference>
<dbReference type="GO" id="GO:0000026">
    <property type="term" value="F:alpha-1,2-mannosyltransferase activity"/>
    <property type="evidence" value="ECO:0007669"/>
    <property type="project" value="TreeGrafter"/>
</dbReference>
<keyword evidence="9" id="KW-0472">Membrane</keyword>
<dbReference type="PANTHER" id="PTHR31646">
    <property type="entry name" value="ALPHA-1,2-MANNOSYLTRANSFERASE MNN2"/>
    <property type="match status" value="1"/>
</dbReference>
<keyword evidence="5" id="KW-0812">Transmembrane</keyword>
<evidence type="ECO:0000313" key="12">
    <source>
        <dbReference type="EMBL" id="KAF2281370.1"/>
    </source>
</evidence>
<protein>
    <recommendedName>
        <fullName evidence="14">Nucleotide-diphospho-sugar transferase</fullName>
    </recommendedName>
</protein>
<evidence type="ECO:0008006" key="14">
    <source>
        <dbReference type="Google" id="ProtNLM"/>
    </source>
</evidence>
<gene>
    <name evidence="12" type="ORF">EI97DRAFT_447397</name>
</gene>
<evidence type="ECO:0000256" key="6">
    <source>
        <dbReference type="ARBA" id="ARBA00022968"/>
    </source>
</evidence>
<organism evidence="12 13">
    <name type="scientific">Westerdykella ornata</name>
    <dbReference type="NCBI Taxonomy" id="318751"/>
    <lineage>
        <taxon>Eukaryota</taxon>
        <taxon>Fungi</taxon>
        <taxon>Dikarya</taxon>
        <taxon>Ascomycota</taxon>
        <taxon>Pezizomycotina</taxon>
        <taxon>Dothideomycetes</taxon>
        <taxon>Pleosporomycetidae</taxon>
        <taxon>Pleosporales</taxon>
        <taxon>Sporormiaceae</taxon>
        <taxon>Westerdykella</taxon>
    </lineage>
</organism>
<reference evidence="12" key="1">
    <citation type="journal article" date="2020" name="Stud. Mycol.">
        <title>101 Dothideomycetes genomes: a test case for predicting lifestyles and emergence of pathogens.</title>
        <authorList>
            <person name="Haridas S."/>
            <person name="Albert R."/>
            <person name="Binder M."/>
            <person name="Bloem J."/>
            <person name="Labutti K."/>
            <person name="Salamov A."/>
            <person name="Andreopoulos B."/>
            <person name="Baker S."/>
            <person name="Barry K."/>
            <person name="Bills G."/>
            <person name="Bluhm B."/>
            <person name="Cannon C."/>
            <person name="Castanera R."/>
            <person name="Culley D."/>
            <person name="Daum C."/>
            <person name="Ezra D."/>
            <person name="Gonzalez J."/>
            <person name="Henrissat B."/>
            <person name="Kuo A."/>
            <person name="Liang C."/>
            <person name="Lipzen A."/>
            <person name="Lutzoni F."/>
            <person name="Magnuson J."/>
            <person name="Mondo S."/>
            <person name="Nolan M."/>
            <person name="Ohm R."/>
            <person name="Pangilinan J."/>
            <person name="Park H.-J."/>
            <person name="Ramirez L."/>
            <person name="Alfaro M."/>
            <person name="Sun H."/>
            <person name="Tritt A."/>
            <person name="Yoshinaga Y."/>
            <person name="Zwiers L.-H."/>
            <person name="Turgeon B."/>
            <person name="Goodwin S."/>
            <person name="Spatafora J."/>
            <person name="Crous P."/>
            <person name="Grigoriev I."/>
        </authorList>
    </citation>
    <scope>NUCLEOTIDE SEQUENCE</scope>
    <source>
        <strain evidence="12">CBS 379.55</strain>
    </source>
</reference>
<dbReference type="InterPro" id="IPR029044">
    <property type="entry name" value="Nucleotide-diphossugar_trans"/>
</dbReference>
<feature type="signal peptide" evidence="11">
    <location>
        <begin position="1"/>
        <end position="31"/>
    </location>
</feature>
<keyword evidence="4" id="KW-0808">Transferase</keyword>
<evidence type="ECO:0000256" key="7">
    <source>
        <dbReference type="ARBA" id="ARBA00022989"/>
    </source>
</evidence>
<sequence length="477" mass="52571">MVTSATVSGFRSAVLVALLVLAFSTQQLAFGADLISALVSARPSCHPISSSRDDGQEDATEPLTDDEVQKLAQSHSAMKRLVPQLASLLPFEENTTGIVMAASRYSLPSLLVSLRLLRRTGSRLPVEVFLPSRADYDVTVCREVLPKLHARCLVLSDAQRPSRFSVKNSKDLPLQTFSILFSTFQRVLFLNAHSFPAHDPEPLFDSPPFNTHGLVTWPAAWPYSASARFYNDLAGVSFTPSSAIQYATQDGMVMLDKALHRETLMMMAYYNYFGPEYYYHLLKQGSQDVVTGEKDTILPAAVALRAPFYQVKSGLRLLGRLGAGHGETDEKESIMAIVQADPSADFDTKAPHVAQDLGVGGHDNAGARKQQNVLASSTTRLGMTTSLRPFFVNTAMAPLDPAKLLEAGGPAMTSEGKFVRMYAVEKDDEDRLIEDFGFDLEQRIWESMAEEACRTDEELCTRIGRYFETVFDGFGVR</sequence>
<dbReference type="SUPFAM" id="SSF53448">
    <property type="entry name" value="Nucleotide-diphospho-sugar transferases"/>
    <property type="match status" value="1"/>
</dbReference>
<evidence type="ECO:0000256" key="2">
    <source>
        <dbReference type="ARBA" id="ARBA00004922"/>
    </source>
</evidence>
<dbReference type="Pfam" id="PF11051">
    <property type="entry name" value="Mannosyl_trans3"/>
    <property type="match status" value="2"/>
</dbReference>
<keyword evidence="13" id="KW-1185">Reference proteome</keyword>
<name>A0A6A6JXM3_WESOR</name>
<evidence type="ECO:0000256" key="4">
    <source>
        <dbReference type="ARBA" id="ARBA00022679"/>
    </source>
</evidence>
<dbReference type="EMBL" id="ML986484">
    <property type="protein sequence ID" value="KAF2281370.1"/>
    <property type="molecule type" value="Genomic_DNA"/>
</dbReference>
<dbReference type="GO" id="GO:0000139">
    <property type="term" value="C:Golgi membrane"/>
    <property type="evidence" value="ECO:0007669"/>
    <property type="project" value="UniProtKB-SubCell"/>
</dbReference>
<keyword evidence="7" id="KW-1133">Transmembrane helix</keyword>
<accession>A0A6A6JXM3</accession>
<keyword evidence="11" id="KW-0732">Signal</keyword>
<evidence type="ECO:0000256" key="1">
    <source>
        <dbReference type="ARBA" id="ARBA00004323"/>
    </source>
</evidence>
<evidence type="ECO:0000256" key="9">
    <source>
        <dbReference type="ARBA" id="ARBA00023136"/>
    </source>
</evidence>
<dbReference type="InterPro" id="IPR022751">
    <property type="entry name" value="Alpha_mannosyltransferase"/>
</dbReference>
<dbReference type="GO" id="GO:0046354">
    <property type="term" value="P:mannan biosynthetic process"/>
    <property type="evidence" value="ECO:0007669"/>
    <property type="project" value="TreeGrafter"/>
</dbReference>
<dbReference type="AlphaFoldDB" id="A0A6A6JXM3"/>
<evidence type="ECO:0000313" key="13">
    <source>
        <dbReference type="Proteomes" id="UP000800097"/>
    </source>
</evidence>
<dbReference type="GeneID" id="54553263"/>
<evidence type="ECO:0000256" key="10">
    <source>
        <dbReference type="SAM" id="MobiDB-lite"/>
    </source>
</evidence>
<comment type="similarity">
    <text evidence="3">Belongs to the MNN1/MNT family.</text>
</comment>